<reference evidence="1 2" key="1">
    <citation type="journal article" date="2016" name="PLoS ONE">
        <title>A First Insight into the Genome of the Filter-Feeder Mussel Mytilus galloprovincialis.</title>
        <authorList>
            <person name="Murgarella M."/>
            <person name="Puiu D."/>
            <person name="Novoa B."/>
            <person name="Figueras A."/>
            <person name="Posada D."/>
            <person name="Canchaya C."/>
        </authorList>
    </citation>
    <scope>NUCLEOTIDE SEQUENCE [LARGE SCALE GENOMIC DNA]</scope>
    <source>
        <tissue evidence="1">Muscle</tissue>
    </source>
</reference>
<evidence type="ECO:0000313" key="1">
    <source>
        <dbReference type="EMBL" id="OPL32634.1"/>
    </source>
</evidence>
<proteinExistence type="predicted"/>
<gene>
    <name evidence="1" type="ORF">AM593_03634</name>
</gene>
<dbReference type="AlphaFoldDB" id="A0A3L5TRX1"/>
<sequence length="97" mass="11114">MTKKCFVSLKRFCISKLKGGRFKVGQPGHIGRKRNNSKENKRAEYEISGLETVLESSSALNMNLIFSDVMEDQLEVDTVDDTIKQQYKEALKDRVKD</sequence>
<protein>
    <submittedName>
        <fullName evidence="1">Uncharacterized protein</fullName>
    </submittedName>
</protein>
<comment type="caution">
    <text evidence="1">The sequence shown here is derived from an EMBL/GenBank/DDBJ whole genome shotgun (WGS) entry which is preliminary data.</text>
</comment>
<evidence type="ECO:0000313" key="2">
    <source>
        <dbReference type="Proteomes" id="UP000266721"/>
    </source>
</evidence>
<dbReference type="Proteomes" id="UP000266721">
    <property type="component" value="Unassembled WGS sequence"/>
</dbReference>
<accession>A0A3L5TRX1</accession>
<name>A0A3L5TRX1_MYTGA</name>
<keyword evidence="2" id="KW-1185">Reference proteome</keyword>
<feature type="non-terminal residue" evidence="1">
    <location>
        <position position="1"/>
    </location>
</feature>
<dbReference type="EMBL" id="KV587978">
    <property type="protein sequence ID" value="OPL32634.1"/>
    <property type="molecule type" value="Genomic_DNA"/>
</dbReference>
<organism evidence="1 2">
    <name type="scientific">Mytilus galloprovincialis</name>
    <name type="common">Mediterranean mussel</name>
    <dbReference type="NCBI Taxonomy" id="29158"/>
    <lineage>
        <taxon>Eukaryota</taxon>
        <taxon>Metazoa</taxon>
        <taxon>Spiralia</taxon>
        <taxon>Lophotrochozoa</taxon>
        <taxon>Mollusca</taxon>
        <taxon>Bivalvia</taxon>
        <taxon>Autobranchia</taxon>
        <taxon>Pteriomorphia</taxon>
        <taxon>Mytilida</taxon>
        <taxon>Mytiloidea</taxon>
        <taxon>Mytilidae</taxon>
        <taxon>Mytilinae</taxon>
        <taxon>Mytilus</taxon>
    </lineage>
</organism>